<dbReference type="Proteomes" id="UP000507222">
    <property type="component" value="Unassembled WGS sequence"/>
</dbReference>
<evidence type="ECO:0000313" key="2">
    <source>
        <dbReference type="EMBL" id="CAB4314060.1"/>
    </source>
</evidence>
<organism evidence="2 4">
    <name type="scientific">Prunus armeniaca</name>
    <name type="common">Apricot</name>
    <name type="synonym">Armeniaca vulgaris</name>
    <dbReference type="NCBI Taxonomy" id="36596"/>
    <lineage>
        <taxon>Eukaryota</taxon>
        <taxon>Viridiplantae</taxon>
        <taxon>Streptophyta</taxon>
        <taxon>Embryophyta</taxon>
        <taxon>Tracheophyta</taxon>
        <taxon>Spermatophyta</taxon>
        <taxon>Magnoliopsida</taxon>
        <taxon>eudicotyledons</taxon>
        <taxon>Gunneridae</taxon>
        <taxon>Pentapetalae</taxon>
        <taxon>rosids</taxon>
        <taxon>fabids</taxon>
        <taxon>Rosales</taxon>
        <taxon>Rosaceae</taxon>
        <taxon>Amygdaloideae</taxon>
        <taxon>Amygdaleae</taxon>
        <taxon>Prunus</taxon>
    </lineage>
</organism>
<dbReference type="EMBL" id="CAEKDK010000006">
    <property type="protein sequence ID" value="CAB4283594.1"/>
    <property type="molecule type" value="Genomic_DNA"/>
</dbReference>
<evidence type="ECO:0000313" key="1">
    <source>
        <dbReference type="EMBL" id="CAB4283594.1"/>
    </source>
</evidence>
<gene>
    <name evidence="1" type="ORF">CURHAP_LOCUS38405</name>
    <name evidence="2" type="ORF">ORAREDHAP_LOCUS38083</name>
</gene>
<protein>
    <submittedName>
        <fullName evidence="2">Uncharacterized protein</fullName>
    </submittedName>
</protein>
<sequence>MPAKSSFLQANKTKSKTNNADYGISTYLPSHNSDAEYLKSLLEVCLRLLTDILSKCQVSSFGMDHRAHVVIVLHGAPRRSGPFCLQASLASSVGEFVRNVARRVSI</sequence>
<evidence type="ECO:0000313" key="3">
    <source>
        <dbReference type="Proteomes" id="UP000507222"/>
    </source>
</evidence>
<dbReference type="AlphaFoldDB" id="A0A6J5XJQ9"/>
<evidence type="ECO:0000313" key="4">
    <source>
        <dbReference type="Proteomes" id="UP000507245"/>
    </source>
</evidence>
<dbReference type="Proteomes" id="UP000507245">
    <property type="component" value="Unassembled WGS sequence"/>
</dbReference>
<reference evidence="4" key="1">
    <citation type="journal article" date="2020" name="Genome Biol.">
        <title>Gamete binning: chromosome-level and haplotype-resolved genome assembly enabled by high-throughput single-cell sequencing of gamete genomes.</title>
        <authorList>
            <person name="Campoy J.A."/>
            <person name="Sun H."/>
            <person name="Goel M."/>
            <person name="Jiao W.-B."/>
            <person name="Folz-Donahue K."/>
            <person name="Wang N."/>
            <person name="Rubio M."/>
            <person name="Liu C."/>
            <person name="Kukat C."/>
            <person name="Ruiz D."/>
            <person name="Huettel B."/>
            <person name="Schneeberger K."/>
        </authorList>
    </citation>
    <scope>NUCLEOTIDE SEQUENCE [LARGE SCALE GENOMIC DNA]</scope>
    <source>
        <strain evidence="4">cv. Rojo Pasion</strain>
    </source>
</reference>
<reference evidence="2 3" key="2">
    <citation type="submission" date="2020-05" db="EMBL/GenBank/DDBJ databases">
        <authorList>
            <person name="Campoy J."/>
            <person name="Schneeberger K."/>
            <person name="Spophaly S."/>
        </authorList>
    </citation>
    <scope>NUCLEOTIDE SEQUENCE [LARGE SCALE GENOMIC DNA]</scope>
    <source>
        <strain evidence="2">PruArmRojPasFocal</strain>
    </source>
</reference>
<accession>A0A6J5XJQ9</accession>
<dbReference type="EMBL" id="CAEKKB010000006">
    <property type="protein sequence ID" value="CAB4314060.1"/>
    <property type="molecule type" value="Genomic_DNA"/>
</dbReference>
<keyword evidence="4" id="KW-1185">Reference proteome</keyword>
<name>A0A6J5XJQ9_PRUAR</name>
<proteinExistence type="predicted"/>